<dbReference type="InterPro" id="IPR029063">
    <property type="entry name" value="SAM-dependent_MTases_sf"/>
</dbReference>
<dbReference type="PANTHER" id="PTHR12843">
    <property type="entry name" value="PROTEIN-LYSINE N-METHYLTRANSFERASE METTL10"/>
    <property type="match status" value="1"/>
</dbReference>
<keyword evidence="3" id="KW-1185">Reference proteome</keyword>
<dbReference type="Pfam" id="PF13649">
    <property type="entry name" value="Methyltransf_25"/>
    <property type="match status" value="1"/>
</dbReference>
<dbReference type="OrthoDB" id="9788660at2"/>
<dbReference type="EMBL" id="VDCH01000001">
    <property type="protein sequence ID" value="TNJ40271.1"/>
    <property type="molecule type" value="Genomic_DNA"/>
</dbReference>
<reference evidence="2 3" key="1">
    <citation type="submission" date="2019-05" db="EMBL/GenBank/DDBJ databases">
        <title>Draft Whole-Genome sequence of the green sulfur bacterium Chlorobaculum thiosulfatiphilum DSM 249.</title>
        <authorList>
            <person name="Meyer T.E."/>
            <person name="Kyndt J.A."/>
        </authorList>
    </citation>
    <scope>NUCLEOTIDE SEQUENCE [LARGE SCALE GENOMIC DNA]</scope>
    <source>
        <strain evidence="2 3">DSM 249</strain>
    </source>
</reference>
<dbReference type="GO" id="GO:0032259">
    <property type="term" value="P:methylation"/>
    <property type="evidence" value="ECO:0007669"/>
    <property type="project" value="UniProtKB-KW"/>
</dbReference>
<dbReference type="GO" id="GO:0008168">
    <property type="term" value="F:methyltransferase activity"/>
    <property type="evidence" value="ECO:0007669"/>
    <property type="project" value="UniProtKB-KW"/>
</dbReference>
<organism evidence="2 3">
    <name type="scientific">Chlorobaculum thiosulfatiphilum</name>
    <name type="common">Chlorobium limicola f.sp. thiosulfatophilum</name>
    <dbReference type="NCBI Taxonomy" id="115852"/>
    <lineage>
        <taxon>Bacteria</taxon>
        <taxon>Pseudomonadati</taxon>
        <taxon>Chlorobiota</taxon>
        <taxon>Chlorobiia</taxon>
        <taxon>Chlorobiales</taxon>
        <taxon>Chlorobiaceae</taxon>
        <taxon>Chlorobaculum</taxon>
    </lineage>
</organism>
<dbReference type="Proteomes" id="UP000308271">
    <property type="component" value="Unassembled WGS sequence"/>
</dbReference>
<gene>
    <name evidence="2" type="ORF">FGF66_00435</name>
</gene>
<sequence length="214" mass="24047">MSRDNTQEPDELRHHWDAKYHATPFEGLSWYQRHPQESLSLVEAAGIARDAPVIDAGGGASMLAETLVQLGYTDVTVVDCSPAALGEARNRMGASASTVSWVQRDIRTFRSAKKFSLWHDRAVFHFMTSEDDRRRYLESLDACLDADGVAIIGVFALNGPERCSGLSVQRYDEKLISSVFVPRFELVSTVDSQHLTPAGFTQEFAWFTFRRTNR</sequence>
<dbReference type="CDD" id="cd02440">
    <property type="entry name" value="AdoMet_MTases"/>
    <property type="match status" value="1"/>
</dbReference>
<dbReference type="InterPro" id="IPR041698">
    <property type="entry name" value="Methyltransf_25"/>
</dbReference>
<evidence type="ECO:0000313" key="3">
    <source>
        <dbReference type="Proteomes" id="UP000308271"/>
    </source>
</evidence>
<evidence type="ECO:0000259" key="1">
    <source>
        <dbReference type="PROSITE" id="PS50206"/>
    </source>
</evidence>
<name>A0A5C4SBY2_CHLTI</name>
<accession>A0A5C4SBY2</accession>
<keyword evidence="2" id="KW-0489">Methyltransferase</keyword>
<dbReference type="PANTHER" id="PTHR12843:SF5">
    <property type="entry name" value="EEF1A LYSINE METHYLTRANSFERASE 2"/>
    <property type="match status" value="1"/>
</dbReference>
<dbReference type="Gene3D" id="3.40.50.150">
    <property type="entry name" value="Vaccinia Virus protein VP39"/>
    <property type="match status" value="1"/>
</dbReference>
<comment type="caution">
    <text evidence="2">The sequence shown here is derived from an EMBL/GenBank/DDBJ whole genome shotgun (WGS) entry which is preliminary data.</text>
</comment>
<dbReference type="SUPFAM" id="SSF53335">
    <property type="entry name" value="S-adenosyl-L-methionine-dependent methyltransferases"/>
    <property type="match status" value="1"/>
</dbReference>
<protein>
    <submittedName>
        <fullName evidence="2">Class I SAM-dependent methyltransferase</fullName>
    </submittedName>
</protein>
<proteinExistence type="predicted"/>
<dbReference type="RefSeq" id="WP_139455742.1">
    <property type="nucleotide sequence ID" value="NZ_VDCH01000001.1"/>
</dbReference>
<dbReference type="PROSITE" id="PS50206">
    <property type="entry name" value="RHODANESE_3"/>
    <property type="match status" value="1"/>
</dbReference>
<feature type="domain" description="Rhodanese" evidence="1">
    <location>
        <begin position="35"/>
        <end position="94"/>
    </location>
</feature>
<dbReference type="InterPro" id="IPR001763">
    <property type="entry name" value="Rhodanese-like_dom"/>
</dbReference>
<evidence type="ECO:0000313" key="2">
    <source>
        <dbReference type="EMBL" id="TNJ40271.1"/>
    </source>
</evidence>
<dbReference type="AlphaFoldDB" id="A0A5C4SBY2"/>
<keyword evidence="2" id="KW-0808">Transferase</keyword>